<evidence type="ECO:0000313" key="6">
    <source>
        <dbReference type="EMBL" id="KAH8094601.1"/>
    </source>
</evidence>
<feature type="compositionally biased region" description="Acidic residues" evidence="4">
    <location>
        <begin position="251"/>
        <end position="270"/>
    </location>
</feature>
<dbReference type="InterPro" id="IPR044769">
    <property type="entry name" value="PIKfyve_PIPKc"/>
</dbReference>
<dbReference type="AlphaFoldDB" id="A0A8K0UJF4"/>
<feature type="compositionally biased region" description="Basic and acidic residues" evidence="4">
    <location>
        <begin position="234"/>
        <end position="250"/>
    </location>
</feature>
<dbReference type="EMBL" id="JAEVFJ010000025">
    <property type="protein sequence ID" value="KAH8094601.1"/>
    <property type="molecule type" value="Genomic_DNA"/>
</dbReference>
<evidence type="ECO:0000256" key="2">
    <source>
        <dbReference type="ARBA" id="ARBA00022840"/>
    </source>
</evidence>
<keyword evidence="1 3" id="KW-0547">Nucleotide-binding</keyword>
<dbReference type="PANTHER" id="PTHR45748:SF7">
    <property type="entry name" value="1-PHOSPHATIDYLINOSITOL 3-PHOSPHATE 5-KINASE-RELATED"/>
    <property type="match status" value="1"/>
</dbReference>
<dbReference type="Proteomes" id="UP000813824">
    <property type="component" value="Unassembled WGS sequence"/>
</dbReference>
<feature type="domain" description="PIPK" evidence="5">
    <location>
        <begin position="413"/>
        <end position="697"/>
    </location>
</feature>
<feature type="compositionally biased region" description="Basic and acidic residues" evidence="4">
    <location>
        <begin position="202"/>
        <end position="215"/>
    </location>
</feature>
<dbReference type="SUPFAM" id="SSF56104">
    <property type="entry name" value="SAICAR synthase-like"/>
    <property type="match status" value="1"/>
</dbReference>
<sequence length="697" mass="76703">MSRLPRRSVHYPSVAELVKRYQDFLPPQGVEELTRTAFPPALVSESEAEGASIFQTRPRVRNKQPHRVISKKASASDFESSYAANVAPRYLTHSKRPVGHLTRIPGPTAVPFDSRPSSRRSSPDKRPSLSRAQTDGTLKLGRASSPPPGSKHTGPFISKNKGKGTVRPPKDKTPSRPSTSSGPKTTFRRPTGPGSKVSNIAKHFERINKDTDKANRRYAVIRGRRARPVANARAKVEILDSIKDAIKDESESSDSSEADDEGGDDDEMQEDVEKKSSHSKSEEPGPTDNVDSGKSKEDSSPAEPITESPQEVSGSEEAKDDSHLKPPEAAQPSLFSPSSSVPPSPAIHPVHITPLTSPPPELDIGAAGNERQSSILKALSGFWPQAQTSRMPDNDDPMADPEHIFRDSSMVVRTDEPTSIIALALNSPQYRELLAKSRADKRQAKEAKLTDGGEAFMPDDMSVAESTSTWGVVNVEAGEGIDPTEELRVPSSKLPWAICNMIESLARCFKWDTGGGKSGSAFLKTLDDRFITKELSRAELQAMETFAPSYFDYMSSALGANRPTLLAKIFGVFKITFRKTQKDKSNKSKPTQMNLMVMENLFYDRRFSKIYDLKGSTRNRHVASTGRENEVLLDENLVESAHLAPFYLREHSKRILRGALFNDSRFLADINVMDYSLLVGVDSTKNELVVGIVGMYL</sequence>
<dbReference type="GO" id="GO:0005524">
    <property type="term" value="F:ATP binding"/>
    <property type="evidence" value="ECO:0007669"/>
    <property type="project" value="UniProtKB-UniRule"/>
</dbReference>
<protein>
    <recommendedName>
        <fullName evidence="5">PIPK domain-containing protein</fullName>
    </recommendedName>
</protein>
<dbReference type="InterPro" id="IPR027484">
    <property type="entry name" value="PInositol-4-P-5-kinase_N"/>
</dbReference>
<gene>
    <name evidence="6" type="ORF">BXZ70DRAFT_1033808</name>
</gene>
<proteinExistence type="predicted"/>
<dbReference type="OrthoDB" id="158357at2759"/>
<name>A0A8K0UJF4_9AGAR</name>
<organism evidence="6 7">
    <name type="scientific">Cristinia sonorae</name>
    <dbReference type="NCBI Taxonomy" id="1940300"/>
    <lineage>
        <taxon>Eukaryota</taxon>
        <taxon>Fungi</taxon>
        <taxon>Dikarya</taxon>
        <taxon>Basidiomycota</taxon>
        <taxon>Agaricomycotina</taxon>
        <taxon>Agaricomycetes</taxon>
        <taxon>Agaricomycetidae</taxon>
        <taxon>Agaricales</taxon>
        <taxon>Pleurotineae</taxon>
        <taxon>Stephanosporaceae</taxon>
        <taxon>Cristinia</taxon>
    </lineage>
</organism>
<evidence type="ECO:0000313" key="7">
    <source>
        <dbReference type="Proteomes" id="UP000813824"/>
    </source>
</evidence>
<feature type="compositionally biased region" description="Polar residues" evidence="4">
    <location>
        <begin position="175"/>
        <end position="184"/>
    </location>
</feature>
<dbReference type="InterPro" id="IPR002498">
    <property type="entry name" value="PInositol-4-P-4/5-kinase_core"/>
</dbReference>
<evidence type="ECO:0000256" key="1">
    <source>
        <dbReference type="ARBA" id="ARBA00022741"/>
    </source>
</evidence>
<dbReference type="Gene3D" id="3.30.800.10">
    <property type="entry name" value="Phosphatidylinositol Phosphate Kinase II Beta"/>
    <property type="match status" value="1"/>
</dbReference>
<dbReference type="GO" id="GO:0000329">
    <property type="term" value="C:fungal-type vacuole membrane"/>
    <property type="evidence" value="ECO:0007669"/>
    <property type="project" value="TreeGrafter"/>
</dbReference>
<dbReference type="GO" id="GO:0046854">
    <property type="term" value="P:phosphatidylinositol phosphate biosynthetic process"/>
    <property type="evidence" value="ECO:0007669"/>
    <property type="project" value="TreeGrafter"/>
</dbReference>
<feature type="compositionally biased region" description="Basic and acidic residues" evidence="4">
    <location>
        <begin position="316"/>
        <end position="326"/>
    </location>
</feature>
<reference evidence="6" key="1">
    <citation type="journal article" date="2021" name="New Phytol.">
        <title>Evolutionary innovations through gain and loss of genes in the ectomycorrhizal Boletales.</title>
        <authorList>
            <person name="Wu G."/>
            <person name="Miyauchi S."/>
            <person name="Morin E."/>
            <person name="Kuo A."/>
            <person name="Drula E."/>
            <person name="Varga T."/>
            <person name="Kohler A."/>
            <person name="Feng B."/>
            <person name="Cao Y."/>
            <person name="Lipzen A."/>
            <person name="Daum C."/>
            <person name="Hundley H."/>
            <person name="Pangilinan J."/>
            <person name="Johnson J."/>
            <person name="Barry K."/>
            <person name="LaButti K."/>
            <person name="Ng V."/>
            <person name="Ahrendt S."/>
            <person name="Min B."/>
            <person name="Choi I.G."/>
            <person name="Park H."/>
            <person name="Plett J.M."/>
            <person name="Magnuson J."/>
            <person name="Spatafora J.W."/>
            <person name="Nagy L.G."/>
            <person name="Henrissat B."/>
            <person name="Grigoriev I.V."/>
            <person name="Yang Z.L."/>
            <person name="Xu J."/>
            <person name="Martin F.M."/>
        </authorList>
    </citation>
    <scope>NUCLEOTIDE SEQUENCE</scope>
    <source>
        <strain evidence="6">KKN 215</strain>
    </source>
</reference>
<keyword evidence="3" id="KW-0808">Transferase</keyword>
<comment type="caution">
    <text evidence="6">The sequence shown here is derived from an EMBL/GenBank/DDBJ whole genome shotgun (WGS) entry which is preliminary data.</text>
</comment>
<dbReference type="CDD" id="cd17300">
    <property type="entry name" value="PIPKc_PIKfyve"/>
    <property type="match status" value="1"/>
</dbReference>
<dbReference type="PROSITE" id="PS51455">
    <property type="entry name" value="PIPK"/>
    <property type="match status" value="1"/>
</dbReference>
<dbReference type="SMART" id="SM00330">
    <property type="entry name" value="PIPKc"/>
    <property type="match status" value="1"/>
</dbReference>
<dbReference type="GO" id="GO:0000285">
    <property type="term" value="F:1-phosphatidylinositol-3-phosphate 5-kinase activity"/>
    <property type="evidence" value="ECO:0007669"/>
    <property type="project" value="InterPro"/>
</dbReference>
<evidence type="ECO:0000256" key="4">
    <source>
        <dbReference type="SAM" id="MobiDB-lite"/>
    </source>
</evidence>
<feature type="non-terminal residue" evidence="6">
    <location>
        <position position="697"/>
    </location>
</feature>
<keyword evidence="7" id="KW-1185">Reference proteome</keyword>
<evidence type="ECO:0000256" key="3">
    <source>
        <dbReference type="PROSITE-ProRule" id="PRU00781"/>
    </source>
</evidence>
<feature type="compositionally biased region" description="Basic and acidic residues" evidence="4">
    <location>
        <begin position="271"/>
        <end position="283"/>
    </location>
</feature>
<keyword evidence="2 3" id="KW-0067">ATP-binding</keyword>
<dbReference type="Pfam" id="PF01504">
    <property type="entry name" value="PIP5K"/>
    <property type="match status" value="1"/>
</dbReference>
<evidence type="ECO:0000259" key="5">
    <source>
        <dbReference type="PROSITE" id="PS51455"/>
    </source>
</evidence>
<dbReference type="GO" id="GO:0010008">
    <property type="term" value="C:endosome membrane"/>
    <property type="evidence" value="ECO:0007669"/>
    <property type="project" value="TreeGrafter"/>
</dbReference>
<keyword evidence="3" id="KW-0418">Kinase</keyword>
<dbReference type="InterPro" id="IPR027483">
    <property type="entry name" value="PInositol-4-P-4/5-kinase_C_sf"/>
</dbReference>
<feature type="region of interest" description="Disordered" evidence="4">
    <location>
        <begin position="57"/>
        <end position="366"/>
    </location>
</feature>
<dbReference type="Gene3D" id="3.30.810.10">
    <property type="entry name" value="2-Layer Sandwich"/>
    <property type="match status" value="1"/>
</dbReference>
<feature type="compositionally biased region" description="Basic residues" evidence="4">
    <location>
        <begin position="58"/>
        <end position="70"/>
    </location>
</feature>
<accession>A0A8K0UJF4</accession>
<dbReference type="PANTHER" id="PTHR45748">
    <property type="entry name" value="1-PHOSPHATIDYLINOSITOL 3-PHOSPHATE 5-KINASE-RELATED"/>
    <property type="match status" value="1"/>
</dbReference>